<accession>A0A6A0H1V4</accession>
<organism evidence="4">
    <name type="scientific">Hyalella azteca</name>
    <name type="common">Amphipod</name>
    <dbReference type="NCBI Taxonomy" id="294128"/>
    <lineage>
        <taxon>Eukaryota</taxon>
        <taxon>Metazoa</taxon>
        <taxon>Ecdysozoa</taxon>
        <taxon>Arthropoda</taxon>
        <taxon>Crustacea</taxon>
        <taxon>Multicrustacea</taxon>
        <taxon>Malacostraca</taxon>
        <taxon>Eumalacostraca</taxon>
        <taxon>Peracarida</taxon>
        <taxon>Amphipoda</taxon>
        <taxon>Senticaudata</taxon>
        <taxon>Talitrida</taxon>
        <taxon>Talitroidea</taxon>
        <taxon>Hyalellidae</taxon>
        <taxon>Hyalella</taxon>
    </lineage>
</organism>
<dbReference type="PANTHER" id="PTHR11559">
    <property type="entry name" value="CARBOXYLESTERASE"/>
    <property type="match status" value="1"/>
</dbReference>
<proteinExistence type="predicted"/>
<gene>
    <name evidence="4" type="ORF">HAZT_HAZT003528</name>
</gene>
<evidence type="ECO:0000256" key="2">
    <source>
        <dbReference type="SAM" id="SignalP"/>
    </source>
</evidence>
<evidence type="ECO:0000256" key="1">
    <source>
        <dbReference type="ARBA" id="ARBA00023180"/>
    </source>
</evidence>
<dbReference type="Pfam" id="PF00135">
    <property type="entry name" value="COesterase"/>
    <property type="match status" value="1"/>
</dbReference>
<keyword evidence="2" id="KW-0732">Signal</keyword>
<sequence>MMELTVLRTMVVVVVVVVLVCGVESSTPPQVVVSGGPIVGGVYRSAGGRHYYAYRAVPYAAAPVGDLKFQNPVPPEPWTTPRMADAPGPFCVGGGRGYMTGEEDCLTVSVYTPVCIILSHQKPGDDTQSLPVLVWLPGGAFVVSGAAAYDPTILMDIDVVLVIPQYRLGIYGFLYMAEGAPGNYGLLDQVAALQWVQQNIGQFGGDPLRVTLAGDCAGGASALYHMISPLSEGLFQGVISLSGTPLNSWARHLIARQTNFLYSIFTGCPRYSPSVLKGCFADTNIDRMKLSLMTMSKSKTAGPDLLYIGNNNQAPVVQYQHGDPQNRFLDEEPVIKFGQGNFAKLLSDALYYSGYIALARYLNDHVPTYLLSEIQVASTIPPGAGNLDPLHYFLPEEYQPFATEDQKKISSNLLYIIKNFIADKVAIDNRRWPREPHNHQGSWSRARRVHFEGTGRCI</sequence>
<feature type="domain" description="Carboxylesterase type B" evidence="3">
    <location>
        <begin position="28"/>
        <end position="291"/>
    </location>
</feature>
<dbReference type="Gene3D" id="3.40.50.1820">
    <property type="entry name" value="alpha/beta hydrolase"/>
    <property type="match status" value="1"/>
</dbReference>
<feature type="signal peptide" evidence="2">
    <location>
        <begin position="1"/>
        <end position="25"/>
    </location>
</feature>
<dbReference type="EMBL" id="JQDR03009135">
    <property type="protein sequence ID" value="KAA0196120.1"/>
    <property type="molecule type" value="Genomic_DNA"/>
</dbReference>
<dbReference type="InterPro" id="IPR050309">
    <property type="entry name" value="Type-B_Carboxylest/Lipase"/>
</dbReference>
<feature type="chain" id="PRO_5025481137" description="Carboxylesterase type B domain-containing protein" evidence="2">
    <location>
        <begin position="26"/>
        <end position="458"/>
    </location>
</feature>
<dbReference type="InterPro" id="IPR002018">
    <property type="entry name" value="CarbesteraseB"/>
</dbReference>
<keyword evidence="1" id="KW-0325">Glycoprotein</keyword>
<dbReference type="InterPro" id="IPR019819">
    <property type="entry name" value="Carboxylesterase_B_CS"/>
</dbReference>
<name>A0A6A0H1V4_HYAAZ</name>
<dbReference type="Proteomes" id="UP000711488">
    <property type="component" value="Unassembled WGS sequence"/>
</dbReference>
<evidence type="ECO:0000259" key="3">
    <source>
        <dbReference type="Pfam" id="PF00135"/>
    </source>
</evidence>
<reference evidence="4" key="3">
    <citation type="submission" date="2019-06" db="EMBL/GenBank/DDBJ databases">
        <authorList>
            <person name="Poynton C."/>
            <person name="Hasenbein S."/>
            <person name="Benoit J.B."/>
            <person name="Sepulveda M.S."/>
            <person name="Poelchau M.F."/>
            <person name="Murali S.C."/>
            <person name="Chen S."/>
            <person name="Glastad K.M."/>
            <person name="Werren J.H."/>
            <person name="Vineis J.H."/>
            <person name="Bowen J.L."/>
            <person name="Friedrich M."/>
            <person name="Jones J."/>
            <person name="Robertson H.M."/>
            <person name="Feyereisen R."/>
            <person name="Mechler-Hickson A."/>
            <person name="Mathers N."/>
            <person name="Lee C.E."/>
            <person name="Colbourne J.K."/>
            <person name="Biales A."/>
            <person name="Johnston J.S."/>
            <person name="Wellborn G.A."/>
            <person name="Rosendale A.J."/>
            <person name="Cridge A.G."/>
            <person name="Munoz-Torres M.C."/>
            <person name="Bain P.A."/>
            <person name="Manny A.R."/>
            <person name="Major K.M."/>
            <person name="Lambert F.N."/>
            <person name="Vulpe C.D."/>
            <person name="Tuck P."/>
            <person name="Blalock B.J."/>
            <person name="Lin Y.-Y."/>
            <person name="Smith M.E."/>
            <person name="Ochoa-Acuna H."/>
            <person name="Chen M.-J.M."/>
            <person name="Childers C.P."/>
            <person name="Qu J."/>
            <person name="Dugan S."/>
            <person name="Lee S.L."/>
            <person name="Chao H."/>
            <person name="Dinh H."/>
            <person name="Han Y."/>
            <person name="Doddapaneni H."/>
            <person name="Worley K.C."/>
            <person name="Muzny D.M."/>
            <person name="Gibbs R.A."/>
            <person name="Richards S."/>
        </authorList>
    </citation>
    <scope>NUCLEOTIDE SEQUENCE</scope>
    <source>
        <strain evidence="4">HAZT.00-mixed</strain>
        <tissue evidence="4">Whole organism</tissue>
    </source>
</reference>
<reference evidence="4" key="1">
    <citation type="submission" date="2014-08" db="EMBL/GenBank/DDBJ databases">
        <authorList>
            <person name="Murali S."/>
            <person name="Richards S."/>
            <person name="Bandaranaike D."/>
            <person name="Bellair M."/>
            <person name="Blankenburg K."/>
            <person name="Chao H."/>
            <person name="Dinh H."/>
            <person name="Doddapaneni H."/>
            <person name="Dugan-Rocha S."/>
            <person name="Elkadiri S."/>
            <person name="Gnanaolivu R."/>
            <person name="Hughes D."/>
            <person name="Lee S."/>
            <person name="Li M."/>
            <person name="Ming W."/>
            <person name="Munidasa M."/>
            <person name="Muniz J."/>
            <person name="Nguyen L."/>
            <person name="Osuji N."/>
            <person name="Pu L.-L."/>
            <person name="Puazo M."/>
            <person name="Skinner E."/>
            <person name="Qu C."/>
            <person name="Quiroz J."/>
            <person name="Raj R."/>
            <person name="Weissenberger G."/>
            <person name="Xin Y."/>
            <person name="Zou X."/>
            <person name="Han Y."/>
            <person name="Worley K."/>
            <person name="Muzny D."/>
            <person name="Gibbs R."/>
        </authorList>
    </citation>
    <scope>NUCLEOTIDE SEQUENCE</scope>
    <source>
        <strain evidence="4">HAZT.00-mixed</strain>
        <tissue evidence="4">Whole organism</tissue>
    </source>
</reference>
<protein>
    <recommendedName>
        <fullName evidence="3">Carboxylesterase type B domain-containing protein</fullName>
    </recommendedName>
</protein>
<dbReference type="SUPFAM" id="SSF53474">
    <property type="entry name" value="alpha/beta-Hydrolases"/>
    <property type="match status" value="1"/>
</dbReference>
<dbReference type="InterPro" id="IPR029058">
    <property type="entry name" value="AB_hydrolase_fold"/>
</dbReference>
<evidence type="ECO:0000313" key="4">
    <source>
        <dbReference type="EMBL" id="KAA0196120.1"/>
    </source>
</evidence>
<dbReference type="AlphaFoldDB" id="A0A6A0H1V4"/>
<reference evidence="4" key="2">
    <citation type="journal article" date="2018" name="Environ. Sci. Technol.">
        <title>The Toxicogenome of Hyalella azteca: A Model for Sediment Ecotoxicology and Evolutionary Toxicology.</title>
        <authorList>
            <person name="Poynton H.C."/>
            <person name="Hasenbein S."/>
            <person name="Benoit J.B."/>
            <person name="Sepulveda M.S."/>
            <person name="Poelchau M.F."/>
            <person name="Hughes D.S.T."/>
            <person name="Murali S.C."/>
            <person name="Chen S."/>
            <person name="Glastad K.M."/>
            <person name="Goodisman M.A.D."/>
            <person name="Werren J.H."/>
            <person name="Vineis J.H."/>
            <person name="Bowen J.L."/>
            <person name="Friedrich M."/>
            <person name="Jones J."/>
            <person name="Robertson H.M."/>
            <person name="Feyereisen R."/>
            <person name="Mechler-Hickson A."/>
            <person name="Mathers N."/>
            <person name="Lee C.E."/>
            <person name="Colbourne J.K."/>
            <person name="Biales A."/>
            <person name="Johnston J.S."/>
            <person name="Wellborn G.A."/>
            <person name="Rosendale A.J."/>
            <person name="Cridge A.G."/>
            <person name="Munoz-Torres M.C."/>
            <person name="Bain P.A."/>
            <person name="Manny A.R."/>
            <person name="Major K.M."/>
            <person name="Lambert F.N."/>
            <person name="Vulpe C.D."/>
            <person name="Tuck P."/>
            <person name="Blalock B.J."/>
            <person name="Lin Y.Y."/>
            <person name="Smith M.E."/>
            <person name="Ochoa-Acuna H."/>
            <person name="Chen M.M."/>
            <person name="Childers C.P."/>
            <person name="Qu J."/>
            <person name="Dugan S."/>
            <person name="Lee S.L."/>
            <person name="Chao H."/>
            <person name="Dinh H."/>
            <person name="Han Y."/>
            <person name="Doddapaneni H."/>
            <person name="Worley K.C."/>
            <person name="Muzny D.M."/>
            <person name="Gibbs R.A."/>
            <person name="Richards S."/>
        </authorList>
    </citation>
    <scope>NUCLEOTIDE SEQUENCE</scope>
    <source>
        <strain evidence="4">HAZT.00-mixed</strain>
        <tissue evidence="4">Whole organism</tissue>
    </source>
</reference>
<dbReference type="PROSITE" id="PS00941">
    <property type="entry name" value="CARBOXYLESTERASE_B_2"/>
    <property type="match status" value="1"/>
</dbReference>
<comment type="caution">
    <text evidence="4">The sequence shown here is derived from an EMBL/GenBank/DDBJ whole genome shotgun (WGS) entry which is preliminary data.</text>
</comment>